<feature type="non-terminal residue" evidence="2">
    <location>
        <position position="250"/>
    </location>
</feature>
<evidence type="ECO:0000256" key="1">
    <source>
        <dbReference type="SAM" id="Phobius"/>
    </source>
</evidence>
<keyword evidence="1" id="KW-0812">Transmembrane</keyword>
<evidence type="ECO:0000313" key="2">
    <source>
        <dbReference type="EMBL" id="SVE08267.1"/>
    </source>
</evidence>
<feature type="transmembrane region" description="Helical" evidence="1">
    <location>
        <begin position="190"/>
        <end position="212"/>
    </location>
</feature>
<feature type="non-terminal residue" evidence="2">
    <location>
        <position position="1"/>
    </location>
</feature>
<feature type="transmembrane region" description="Helical" evidence="1">
    <location>
        <begin position="153"/>
        <end position="178"/>
    </location>
</feature>
<feature type="transmembrane region" description="Helical" evidence="1">
    <location>
        <begin position="125"/>
        <end position="141"/>
    </location>
</feature>
<feature type="transmembrane region" description="Helical" evidence="1">
    <location>
        <begin position="48"/>
        <end position="66"/>
    </location>
</feature>
<reference evidence="2" key="1">
    <citation type="submission" date="2018-05" db="EMBL/GenBank/DDBJ databases">
        <authorList>
            <person name="Lanie J.A."/>
            <person name="Ng W.-L."/>
            <person name="Kazmierczak K.M."/>
            <person name="Andrzejewski T.M."/>
            <person name="Davidsen T.M."/>
            <person name="Wayne K.J."/>
            <person name="Tettelin H."/>
            <person name="Glass J.I."/>
            <person name="Rusch D."/>
            <person name="Podicherti R."/>
            <person name="Tsui H.-C.T."/>
            <person name="Winkler M.E."/>
        </authorList>
    </citation>
    <scope>NUCLEOTIDE SEQUENCE</scope>
</reference>
<protein>
    <recommendedName>
        <fullName evidence="3">Glycosyltransferase RgtA/B/C/D-like domain-containing protein</fullName>
    </recommendedName>
</protein>
<evidence type="ECO:0008006" key="3">
    <source>
        <dbReference type="Google" id="ProtNLM"/>
    </source>
</evidence>
<accession>A0A383AKA8</accession>
<dbReference type="AlphaFoldDB" id="A0A383AKA8"/>
<sequence>ISICVLGTYYYCTISANSFWLDQYKLIEYSKEILEGNFRLVGMRTSRLNWNFPMIHYLLTPLLAFTSNVWTLYVSAAVTYVIGIWSLSWFLFKYRPFSELLIFALLSLTHVWSLFYSSFAWPPNYIPLFVALFLICFFHYLRHTENVWLFHGASVFLNIAFQLHTMSVVLILGFILALLMLGKLPRYRHWFLQVGIQIVLTSPWIIYHLFVINWGKEPGYHSSLFKDFLSPLKAFMNYLSGTGLTREYSP</sequence>
<keyword evidence="1" id="KW-1133">Transmembrane helix</keyword>
<feature type="transmembrane region" description="Helical" evidence="1">
    <location>
        <begin position="99"/>
        <end position="119"/>
    </location>
</feature>
<feature type="transmembrane region" description="Helical" evidence="1">
    <location>
        <begin position="72"/>
        <end position="92"/>
    </location>
</feature>
<organism evidence="2">
    <name type="scientific">marine metagenome</name>
    <dbReference type="NCBI Taxonomy" id="408172"/>
    <lineage>
        <taxon>unclassified sequences</taxon>
        <taxon>metagenomes</taxon>
        <taxon>ecological metagenomes</taxon>
    </lineage>
</organism>
<gene>
    <name evidence="2" type="ORF">METZ01_LOCUS461121</name>
</gene>
<dbReference type="EMBL" id="UINC01192902">
    <property type="protein sequence ID" value="SVE08267.1"/>
    <property type="molecule type" value="Genomic_DNA"/>
</dbReference>
<keyword evidence="1" id="KW-0472">Membrane</keyword>
<name>A0A383AKA8_9ZZZZ</name>
<proteinExistence type="predicted"/>